<comment type="similarity">
    <text evidence="1 2">Belongs to the enoyl-CoA hydratase/isomerase family.</text>
</comment>
<dbReference type="InterPro" id="IPR018376">
    <property type="entry name" value="Enoyl-CoA_hyd/isom_CS"/>
</dbReference>
<name>A0A974PSL9_9HYPH</name>
<sequence>MIRTEREGAVATLTLSRPPVNAIDPAFVDALEAALDTVEAMQPTLVVIRSNQKCFCAGADLALIRSFFDGADGTGRMVAYVRTLHAVFNRLEALPAVTLAVIDGPALGGGLELALACDLRIATTRAKLGLPEARVGMIPGAGGPSA</sequence>
<dbReference type="GO" id="GO:0006635">
    <property type="term" value="P:fatty acid beta-oxidation"/>
    <property type="evidence" value="ECO:0007669"/>
    <property type="project" value="TreeGrafter"/>
</dbReference>
<dbReference type="PANTHER" id="PTHR11941:SF54">
    <property type="entry name" value="ENOYL-COA HYDRATASE, MITOCHONDRIAL"/>
    <property type="match status" value="1"/>
</dbReference>
<organism evidence="3 4">
    <name type="scientific">Xanthobacter dioxanivorans</name>
    <dbReference type="NCBI Taxonomy" id="2528964"/>
    <lineage>
        <taxon>Bacteria</taxon>
        <taxon>Pseudomonadati</taxon>
        <taxon>Pseudomonadota</taxon>
        <taxon>Alphaproteobacteria</taxon>
        <taxon>Hyphomicrobiales</taxon>
        <taxon>Xanthobacteraceae</taxon>
        <taxon>Xanthobacter</taxon>
    </lineage>
</organism>
<dbReference type="KEGG" id="xdi:EZH22_12595"/>
<dbReference type="Gene3D" id="3.90.226.10">
    <property type="entry name" value="2-enoyl-CoA Hydratase, Chain A, domain 1"/>
    <property type="match status" value="1"/>
</dbReference>
<dbReference type="Pfam" id="PF00378">
    <property type="entry name" value="ECH_1"/>
    <property type="match status" value="1"/>
</dbReference>
<dbReference type="Proteomes" id="UP000596427">
    <property type="component" value="Chromosome"/>
</dbReference>
<dbReference type="RefSeq" id="WP_203195946.1">
    <property type="nucleotide sequence ID" value="NZ_CP063362.1"/>
</dbReference>
<evidence type="ECO:0000256" key="1">
    <source>
        <dbReference type="ARBA" id="ARBA00005254"/>
    </source>
</evidence>
<dbReference type="InterPro" id="IPR029045">
    <property type="entry name" value="ClpP/crotonase-like_dom_sf"/>
</dbReference>
<accession>A0A974PSL9</accession>
<evidence type="ECO:0000256" key="2">
    <source>
        <dbReference type="RuleBase" id="RU003707"/>
    </source>
</evidence>
<protein>
    <submittedName>
        <fullName evidence="3">Enoyl-CoA hydratase/isomerase family protein</fullName>
    </submittedName>
</protein>
<dbReference type="InterPro" id="IPR001753">
    <property type="entry name" value="Enoyl-CoA_hydra/iso"/>
</dbReference>
<dbReference type="CDD" id="cd06558">
    <property type="entry name" value="crotonase-like"/>
    <property type="match status" value="1"/>
</dbReference>
<evidence type="ECO:0000313" key="4">
    <source>
        <dbReference type="Proteomes" id="UP000596427"/>
    </source>
</evidence>
<evidence type="ECO:0000313" key="3">
    <source>
        <dbReference type="EMBL" id="QRG09028.1"/>
    </source>
</evidence>
<dbReference type="PROSITE" id="PS00166">
    <property type="entry name" value="ENOYL_COA_HYDRATASE"/>
    <property type="match status" value="1"/>
</dbReference>
<dbReference type="PANTHER" id="PTHR11941">
    <property type="entry name" value="ENOYL-COA HYDRATASE-RELATED"/>
    <property type="match status" value="1"/>
</dbReference>
<proteinExistence type="inferred from homology"/>
<gene>
    <name evidence="3" type="ORF">EZH22_12595</name>
</gene>
<dbReference type="AlphaFoldDB" id="A0A974PSL9"/>
<reference evidence="3 4" key="1">
    <citation type="submission" date="2020-10" db="EMBL/GenBank/DDBJ databases">
        <title>Degradation of 1,4-Dioxane by Xanthobacter sp. YN2, via a Novel Group-2 Soluble Di-Iron Monooxygenase.</title>
        <authorList>
            <person name="Ma F."/>
            <person name="Wang Y."/>
            <person name="Yang J."/>
            <person name="Guo H."/>
            <person name="Su D."/>
            <person name="Yu L."/>
        </authorList>
    </citation>
    <scope>NUCLEOTIDE SEQUENCE [LARGE SCALE GENOMIC DNA]</scope>
    <source>
        <strain evidence="3 4">YN2</strain>
    </source>
</reference>
<keyword evidence="4" id="KW-1185">Reference proteome</keyword>
<dbReference type="SUPFAM" id="SSF52096">
    <property type="entry name" value="ClpP/crotonase"/>
    <property type="match status" value="1"/>
</dbReference>
<dbReference type="EMBL" id="CP063362">
    <property type="protein sequence ID" value="QRG09028.1"/>
    <property type="molecule type" value="Genomic_DNA"/>
</dbReference>
<dbReference type="GO" id="GO:0003824">
    <property type="term" value="F:catalytic activity"/>
    <property type="evidence" value="ECO:0007669"/>
    <property type="project" value="InterPro"/>
</dbReference>